<feature type="signal peptide" evidence="1">
    <location>
        <begin position="1"/>
        <end position="25"/>
    </location>
</feature>
<comment type="caution">
    <text evidence="2">The sequence shown here is derived from an EMBL/GenBank/DDBJ whole genome shotgun (WGS) entry which is preliminary data.</text>
</comment>
<evidence type="ECO:0000313" key="2">
    <source>
        <dbReference type="EMBL" id="RZS96220.1"/>
    </source>
</evidence>
<reference evidence="2 3" key="1">
    <citation type="submission" date="2019-02" db="EMBL/GenBank/DDBJ databases">
        <title>Genomic Encyclopedia of Archaeal and Bacterial Type Strains, Phase II (KMG-II): from individual species to whole genera.</title>
        <authorList>
            <person name="Goeker M."/>
        </authorList>
    </citation>
    <scope>NUCLEOTIDE SEQUENCE [LARGE SCALE GENOMIC DNA]</scope>
    <source>
        <strain evidence="2 3">DSM 21411</strain>
    </source>
</reference>
<evidence type="ECO:0000313" key="3">
    <source>
        <dbReference type="Proteomes" id="UP000292209"/>
    </source>
</evidence>
<gene>
    <name evidence="2" type="ORF">BC751_1786</name>
</gene>
<evidence type="ECO:0000256" key="1">
    <source>
        <dbReference type="SAM" id="SignalP"/>
    </source>
</evidence>
<organism evidence="2 3">
    <name type="scientific">Cecembia calidifontis</name>
    <dbReference type="NCBI Taxonomy" id="1187080"/>
    <lineage>
        <taxon>Bacteria</taxon>
        <taxon>Pseudomonadati</taxon>
        <taxon>Bacteroidota</taxon>
        <taxon>Cytophagia</taxon>
        <taxon>Cytophagales</taxon>
        <taxon>Cyclobacteriaceae</taxon>
        <taxon>Cecembia</taxon>
    </lineage>
</organism>
<protein>
    <submittedName>
        <fullName evidence="2">Uncharacterized protein</fullName>
    </submittedName>
</protein>
<keyword evidence="1" id="KW-0732">Signal</keyword>
<sequence>MRKQIIYLFVAFGLFFSVSLQPLNAHCYSCNGGKNDGYCLGNQIKACVDAGSWWNSKCDLAPTCAGVNPG</sequence>
<name>A0A4Q7P9M0_9BACT</name>
<feature type="chain" id="PRO_5020485753" evidence="1">
    <location>
        <begin position="26"/>
        <end position="70"/>
    </location>
</feature>
<keyword evidence="3" id="KW-1185">Reference proteome</keyword>
<proteinExistence type="predicted"/>
<dbReference type="Proteomes" id="UP000292209">
    <property type="component" value="Unassembled WGS sequence"/>
</dbReference>
<dbReference type="EMBL" id="SGXG01000001">
    <property type="protein sequence ID" value="RZS96220.1"/>
    <property type="molecule type" value="Genomic_DNA"/>
</dbReference>
<dbReference type="AlphaFoldDB" id="A0A4Q7P9M0"/>
<accession>A0A4Q7P9M0</accession>